<dbReference type="PROSITE" id="PS00571">
    <property type="entry name" value="AMIDASES"/>
    <property type="match status" value="1"/>
</dbReference>
<dbReference type="FunCoup" id="A0A3N4L657">
    <property type="interactions" value="345"/>
</dbReference>
<dbReference type="AlphaFoldDB" id="A0A3N4L657"/>
<dbReference type="InterPro" id="IPR036928">
    <property type="entry name" value="AS_sf"/>
</dbReference>
<dbReference type="InterPro" id="IPR004412">
    <property type="entry name" value="GatA"/>
</dbReference>
<gene>
    <name evidence="10" type="ORF">P167DRAFT_480273</name>
</gene>
<keyword evidence="2 7" id="KW-0436">Ligase</keyword>
<comment type="similarity">
    <text evidence="1 7">Belongs to the amidase family. GatA subfamily.</text>
</comment>
<evidence type="ECO:0000256" key="7">
    <source>
        <dbReference type="HAMAP-Rule" id="MF_03150"/>
    </source>
</evidence>
<keyword evidence="4 7" id="KW-0067">ATP-binding</keyword>
<dbReference type="GO" id="GO:0050567">
    <property type="term" value="F:glutaminyl-tRNA synthase (glutamine-hydrolyzing) activity"/>
    <property type="evidence" value="ECO:0007669"/>
    <property type="project" value="UniProtKB-UniRule"/>
</dbReference>
<comment type="subcellular location">
    <subcellularLocation>
        <location evidence="7">Mitochondrion</location>
    </subcellularLocation>
</comment>
<evidence type="ECO:0000256" key="1">
    <source>
        <dbReference type="ARBA" id="ARBA00008069"/>
    </source>
</evidence>
<proteinExistence type="inferred from homology"/>
<evidence type="ECO:0000256" key="8">
    <source>
        <dbReference type="SAM" id="MobiDB-lite"/>
    </source>
</evidence>
<keyword evidence="5 7" id="KW-0648">Protein biosynthesis</keyword>
<comment type="subunit">
    <text evidence="7">Subunit of the heterotrimeric GatCAB amidotransferase (AdT) complex, composed of A, B and C subunits.</text>
</comment>
<comment type="catalytic activity">
    <reaction evidence="6 7">
        <text>L-glutamyl-tRNA(Gln) + L-glutamine + ATP + H2O = L-glutaminyl-tRNA(Gln) + L-glutamate + ADP + phosphate + H(+)</text>
        <dbReference type="Rhea" id="RHEA:17521"/>
        <dbReference type="Rhea" id="RHEA-COMP:9681"/>
        <dbReference type="Rhea" id="RHEA-COMP:9684"/>
        <dbReference type="ChEBI" id="CHEBI:15377"/>
        <dbReference type="ChEBI" id="CHEBI:15378"/>
        <dbReference type="ChEBI" id="CHEBI:29985"/>
        <dbReference type="ChEBI" id="CHEBI:30616"/>
        <dbReference type="ChEBI" id="CHEBI:43474"/>
        <dbReference type="ChEBI" id="CHEBI:58359"/>
        <dbReference type="ChEBI" id="CHEBI:78520"/>
        <dbReference type="ChEBI" id="CHEBI:78521"/>
        <dbReference type="ChEBI" id="CHEBI:456216"/>
        <dbReference type="EC" id="6.3.5.7"/>
    </reaction>
</comment>
<evidence type="ECO:0000256" key="4">
    <source>
        <dbReference type="ARBA" id="ARBA00022840"/>
    </source>
</evidence>
<dbReference type="Proteomes" id="UP000277580">
    <property type="component" value="Unassembled WGS sequence"/>
</dbReference>
<dbReference type="Gene3D" id="3.90.1300.10">
    <property type="entry name" value="Amidase signature (AS) domain"/>
    <property type="match status" value="1"/>
</dbReference>
<comment type="function">
    <text evidence="7">Allows the formation of correctly charged Gln-tRNA(Gln) through the transamidation of misacylated Glu-tRNA(Gln) in the mitochondria. The reaction takes place in the presence of glutamine and ATP through an activated gamma-phospho-Glu-tRNA(Gln).</text>
</comment>
<dbReference type="GO" id="GO:0005524">
    <property type="term" value="F:ATP binding"/>
    <property type="evidence" value="ECO:0007669"/>
    <property type="project" value="UniProtKB-KW"/>
</dbReference>
<accession>A0A3N4L657</accession>
<organism evidence="10 11">
    <name type="scientific">Morchella conica CCBAS932</name>
    <dbReference type="NCBI Taxonomy" id="1392247"/>
    <lineage>
        <taxon>Eukaryota</taxon>
        <taxon>Fungi</taxon>
        <taxon>Dikarya</taxon>
        <taxon>Ascomycota</taxon>
        <taxon>Pezizomycotina</taxon>
        <taxon>Pezizomycetes</taxon>
        <taxon>Pezizales</taxon>
        <taxon>Morchellaceae</taxon>
        <taxon>Morchella</taxon>
    </lineage>
</organism>
<evidence type="ECO:0000256" key="6">
    <source>
        <dbReference type="ARBA" id="ARBA00047407"/>
    </source>
</evidence>
<dbReference type="HAMAP" id="MF_00120">
    <property type="entry name" value="GatA"/>
    <property type="match status" value="1"/>
</dbReference>
<evidence type="ECO:0000256" key="3">
    <source>
        <dbReference type="ARBA" id="ARBA00022741"/>
    </source>
</evidence>
<dbReference type="PANTHER" id="PTHR11895">
    <property type="entry name" value="TRANSAMIDASE"/>
    <property type="match status" value="1"/>
</dbReference>
<dbReference type="InterPro" id="IPR023631">
    <property type="entry name" value="Amidase_dom"/>
</dbReference>
<dbReference type="Pfam" id="PF01425">
    <property type="entry name" value="Amidase"/>
    <property type="match status" value="1"/>
</dbReference>
<name>A0A3N4L657_9PEZI</name>
<dbReference type="OrthoDB" id="421993at2759"/>
<dbReference type="GO" id="GO:0032543">
    <property type="term" value="P:mitochondrial translation"/>
    <property type="evidence" value="ECO:0007669"/>
    <property type="project" value="UniProtKB-UniRule"/>
</dbReference>
<dbReference type="EC" id="6.3.5.7" evidence="7"/>
<dbReference type="InterPro" id="IPR020556">
    <property type="entry name" value="Amidase_CS"/>
</dbReference>
<evidence type="ECO:0000313" key="11">
    <source>
        <dbReference type="Proteomes" id="UP000277580"/>
    </source>
</evidence>
<evidence type="ECO:0000259" key="9">
    <source>
        <dbReference type="Pfam" id="PF01425"/>
    </source>
</evidence>
<feature type="active site" description="Charge relay system" evidence="7">
    <location>
        <position position="105"/>
    </location>
</feature>
<evidence type="ECO:0000256" key="2">
    <source>
        <dbReference type="ARBA" id="ARBA00022598"/>
    </source>
</evidence>
<keyword evidence="11" id="KW-1185">Reference proteome</keyword>
<dbReference type="GO" id="GO:0070681">
    <property type="term" value="P:glutaminyl-tRNAGln biosynthesis via transamidation"/>
    <property type="evidence" value="ECO:0007669"/>
    <property type="project" value="UniProtKB-UniRule"/>
</dbReference>
<reference evidence="10 11" key="1">
    <citation type="journal article" date="2018" name="Nat. Ecol. Evol.">
        <title>Pezizomycetes genomes reveal the molecular basis of ectomycorrhizal truffle lifestyle.</title>
        <authorList>
            <person name="Murat C."/>
            <person name="Payen T."/>
            <person name="Noel B."/>
            <person name="Kuo A."/>
            <person name="Morin E."/>
            <person name="Chen J."/>
            <person name="Kohler A."/>
            <person name="Krizsan K."/>
            <person name="Balestrini R."/>
            <person name="Da Silva C."/>
            <person name="Montanini B."/>
            <person name="Hainaut M."/>
            <person name="Levati E."/>
            <person name="Barry K.W."/>
            <person name="Belfiori B."/>
            <person name="Cichocki N."/>
            <person name="Clum A."/>
            <person name="Dockter R.B."/>
            <person name="Fauchery L."/>
            <person name="Guy J."/>
            <person name="Iotti M."/>
            <person name="Le Tacon F."/>
            <person name="Lindquist E.A."/>
            <person name="Lipzen A."/>
            <person name="Malagnac F."/>
            <person name="Mello A."/>
            <person name="Molinier V."/>
            <person name="Miyauchi S."/>
            <person name="Poulain J."/>
            <person name="Riccioni C."/>
            <person name="Rubini A."/>
            <person name="Sitrit Y."/>
            <person name="Splivallo R."/>
            <person name="Traeger S."/>
            <person name="Wang M."/>
            <person name="Zifcakova L."/>
            <person name="Wipf D."/>
            <person name="Zambonelli A."/>
            <person name="Paolocci F."/>
            <person name="Nowrousian M."/>
            <person name="Ottonello S."/>
            <person name="Baldrian P."/>
            <person name="Spatafora J.W."/>
            <person name="Henrissat B."/>
            <person name="Nagy L.G."/>
            <person name="Aury J.M."/>
            <person name="Wincker P."/>
            <person name="Grigoriev I.V."/>
            <person name="Bonfante P."/>
            <person name="Martin F.M."/>
        </authorList>
    </citation>
    <scope>NUCLEOTIDE SEQUENCE [LARGE SCALE GENOMIC DNA]</scope>
    <source>
        <strain evidence="10 11">CCBAS932</strain>
    </source>
</reference>
<dbReference type="GO" id="GO:0005739">
    <property type="term" value="C:mitochondrion"/>
    <property type="evidence" value="ECO:0007669"/>
    <property type="project" value="UniProtKB-SubCell"/>
</dbReference>
<dbReference type="SUPFAM" id="SSF75304">
    <property type="entry name" value="Amidase signature (AS) enzymes"/>
    <property type="match status" value="1"/>
</dbReference>
<dbReference type="GO" id="GO:0030956">
    <property type="term" value="C:glutamyl-tRNA(Gln) amidotransferase complex"/>
    <property type="evidence" value="ECO:0007669"/>
    <property type="project" value="UniProtKB-UniRule"/>
</dbReference>
<dbReference type="InterPro" id="IPR000120">
    <property type="entry name" value="Amidase"/>
</dbReference>
<keyword evidence="3 7" id="KW-0547">Nucleotide-binding</keyword>
<feature type="active site" description="Acyl-ester intermediate" evidence="7">
    <location>
        <position position="129"/>
    </location>
</feature>
<dbReference type="EMBL" id="ML119107">
    <property type="protein sequence ID" value="RPB16959.1"/>
    <property type="molecule type" value="Genomic_DNA"/>
</dbReference>
<feature type="region of interest" description="Disordered" evidence="8">
    <location>
        <begin position="88"/>
        <end position="107"/>
    </location>
</feature>
<dbReference type="STRING" id="1392247.A0A3N4L657"/>
<dbReference type="PANTHER" id="PTHR11895:SF7">
    <property type="entry name" value="GLUTAMYL-TRNA(GLN) AMIDOTRANSFERASE SUBUNIT A, MITOCHONDRIAL"/>
    <property type="match status" value="1"/>
</dbReference>
<feature type="active site" description="Charge relay system" evidence="7">
    <location>
        <position position="26"/>
    </location>
</feature>
<evidence type="ECO:0000313" key="10">
    <source>
        <dbReference type="EMBL" id="RPB16959.1"/>
    </source>
</evidence>
<keyword evidence="7" id="KW-0496">Mitochondrion</keyword>
<feature type="domain" description="Amidase" evidence="9">
    <location>
        <begin position="12"/>
        <end position="436"/>
    </location>
</feature>
<sequence length="457" mass="48795">MVLVQKKSEHSSSSSSSIDGRIIAVKDNICTTDLPTTCASEMLRDYVSPYEATVVQNLKRAGAIIMGKTNMDEFGMGSHSIYSAFGAVVGPSPPEDPQPRSAGGSSGGSAVAVAMGMCDAALGTDTGGSVRLPASYCGVVGFKPSYGMLSRLGVVAYANSLDTVGILGKDHDPRDPTSLSPETRKRLRENLSKSSYNKASLRIGIPTEYNVTELTPAVREAWETTAQTLLSLGHRITPISLPHTPHSLSSYYVLAPAEASSNLAKYDGVRYGHRSAADRSSPDNILFAPTRHDGFGAEVRRRILMGAYALSSEAKENYFIQAQRVRALVQSDFDAAFVQPNWLKMRHKDKRAPPRDGGQGRVDVILAPCALSAAPLLSDVRAQRSPLDAYVNDVLTVPASLAGVPAVSVPVWVEGGRNPEGRPIGMQVMTQFGDEGVLWEAAKILEGLGTMKACEGR</sequence>
<protein>
    <recommendedName>
        <fullName evidence="7">Glutamyl-tRNA(Gln) amidotransferase subunit A, mitochondrial</fullName>
        <shortName evidence="7">Glu-AdT subunit A</shortName>
        <ecNumber evidence="7">6.3.5.7</ecNumber>
    </recommendedName>
</protein>
<dbReference type="InParanoid" id="A0A3N4L657"/>
<evidence type="ECO:0000256" key="5">
    <source>
        <dbReference type="ARBA" id="ARBA00022917"/>
    </source>
</evidence>